<dbReference type="PROSITE" id="PS00122">
    <property type="entry name" value="CARBOXYLESTERASE_B_1"/>
    <property type="match status" value="1"/>
</dbReference>
<dbReference type="Pfam" id="PF20434">
    <property type="entry name" value="BD-FAE"/>
    <property type="match status" value="1"/>
</dbReference>
<protein>
    <recommendedName>
        <fullName evidence="2">BD-FAE-like domain-containing protein</fullName>
    </recommendedName>
</protein>
<accession>A0A645B2N0</accession>
<dbReference type="EMBL" id="VSSQ01017242">
    <property type="protein sequence ID" value="MPM59338.1"/>
    <property type="molecule type" value="Genomic_DNA"/>
</dbReference>
<comment type="caution">
    <text evidence="3">The sequence shown here is derived from an EMBL/GenBank/DDBJ whole genome shotgun (WGS) entry which is preliminary data.</text>
</comment>
<proteinExistence type="predicted"/>
<sequence>MRTGIILFLLAMAMVLGAAEKKDIPYYDADFPQTGNREYLQSRCKLDLQTPDGKKGFPTLVWFHGGGITSGNKNYPPGIDSSRLAVAAVNYRLSGDKAQCPDYIYDAAAAVGWVLKHIEEFGGDPQMVYVSGHSAGGYLSAMVALAPKYLNSFGADPKQLAAVLPVSGQMTTHFQVLNERRKKDPATPQILLDEYAPIANASKNAPPLILIVGDTDIEWPARVEENQLLEACLRRNFDDKRVRCLAFPSFNHGTVVAPGCAAINNYILAAVKTKENAAKGTN</sequence>
<dbReference type="AlphaFoldDB" id="A0A645B2N0"/>
<dbReference type="PANTHER" id="PTHR48081">
    <property type="entry name" value="AB HYDROLASE SUPERFAMILY PROTEIN C4A8.06C"/>
    <property type="match status" value="1"/>
</dbReference>
<dbReference type="InterPro" id="IPR049492">
    <property type="entry name" value="BD-FAE-like_dom"/>
</dbReference>
<gene>
    <name evidence="3" type="ORF">SDC9_106178</name>
</gene>
<dbReference type="GO" id="GO:0016787">
    <property type="term" value="F:hydrolase activity"/>
    <property type="evidence" value="ECO:0007669"/>
    <property type="project" value="UniProtKB-KW"/>
</dbReference>
<dbReference type="InterPro" id="IPR019826">
    <property type="entry name" value="Carboxylesterase_B_AS"/>
</dbReference>
<dbReference type="InterPro" id="IPR050300">
    <property type="entry name" value="GDXG_lipolytic_enzyme"/>
</dbReference>
<evidence type="ECO:0000256" key="1">
    <source>
        <dbReference type="ARBA" id="ARBA00022801"/>
    </source>
</evidence>
<keyword evidence="1" id="KW-0378">Hydrolase</keyword>
<name>A0A645B2N0_9ZZZZ</name>
<dbReference type="Gene3D" id="3.40.50.1820">
    <property type="entry name" value="alpha/beta hydrolase"/>
    <property type="match status" value="1"/>
</dbReference>
<dbReference type="PANTHER" id="PTHR48081:SF9">
    <property type="entry name" value="CARBOXYLESTERASE"/>
    <property type="match status" value="1"/>
</dbReference>
<organism evidence="3">
    <name type="scientific">bioreactor metagenome</name>
    <dbReference type="NCBI Taxonomy" id="1076179"/>
    <lineage>
        <taxon>unclassified sequences</taxon>
        <taxon>metagenomes</taxon>
        <taxon>ecological metagenomes</taxon>
    </lineage>
</organism>
<reference evidence="3" key="1">
    <citation type="submission" date="2019-08" db="EMBL/GenBank/DDBJ databases">
        <authorList>
            <person name="Kucharzyk K."/>
            <person name="Murdoch R.W."/>
            <person name="Higgins S."/>
            <person name="Loffler F."/>
        </authorList>
    </citation>
    <scope>NUCLEOTIDE SEQUENCE</scope>
</reference>
<dbReference type="InterPro" id="IPR029058">
    <property type="entry name" value="AB_hydrolase_fold"/>
</dbReference>
<dbReference type="SUPFAM" id="SSF53474">
    <property type="entry name" value="alpha/beta-Hydrolases"/>
    <property type="match status" value="1"/>
</dbReference>
<evidence type="ECO:0000259" key="2">
    <source>
        <dbReference type="Pfam" id="PF20434"/>
    </source>
</evidence>
<evidence type="ECO:0000313" key="3">
    <source>
        <dbReference type="EMBL" id="MPM59338.1"/>
    </source>
</evidence>
<feature type="domain" description="BD-FAE-like" evidence="2">
    <location>
        <begin position="46"/>
        <end position="217"/>
    </location>
</feature>